<keyword evidence="2" id="KW-1185">Reference proteome</keyword>
<sequence length="326" mass="37956">MSNRIDKPKESAAALVCKMRDELGVTFRYTTEREAEDYLTDVNNYMRVGSYRKNYQKALRGPDTGKYVHLDFACLQELAVLDMHFRFLVQRMCSDIEHALKVKLIAEIEKDETTDGYDIVKQFLQQNPVIVRKIESTVASPFTTDLIHKYFSTQKIFNETKGRYEIRIIDCSDCPAWVLLELLTFGDFLYFYDFYASGKSKIPRNILNMVKSIRNAAAHNNCILADLNRGNVRIPKEIDIQVQSFRTISNHTRKAKLSSRPMAEFAALLYVYDLTVCGKVRQHRTEELKTFFFGRMQEKKNLFRENELIQTTYDTAIKMVEGFFGN</sequence>
<organism evidence="1 2">
    <name type="scientific">Faecalibacterium langellae</name>
    <dbReference type="NCBI Taxonomy" id="3435293"/>
    <lineage>
        <taxon>Bacteria</taxon>
        <taxon>Bacillati</taxon>
        <taxon>Bacillota</taxon>
        <taxon>Clostridia</taxon>
        <taxon>Eubacteriales</taxon>
        <taxon>Oscillospiraceae</taxon>
        <taxon>Faecalibacterium</taxon>
    </lineage>
</organism>
<evidence type="ECO:0000313" key="2">
    <source>
        <dbReference type="Proteomes" id="UP000220959"/>
    </source>
</evidence>
<protein>
    <submittedName>
        <fullName evidence="1">CAAX protease</fullName>
    </submittedName>
</protein>
<accession>A0ACC9D086</accession>
<keyword evidence="1" id="KW-0645">Protease</keyword>
<comment type="caution">
    <text evidence="1">The sequence shown here is derived from an EMBL/GenBank/DDBJ whole genome shotgun (WGS) entry which is preliminary data.</text>
</comment>
<proteinExistence type="predicted"/>
<dbReference type="EMBL" id="NMTR01000014">
    <property type="protein sequence ID" value="PDX61551.1"/>
    <property type="molecule type" value="Genomic_DNA"/>
</dbReference>
<reference evidence="1 2" key="1">
    <citation type="journal article" date="2017" name="Front. Microbiol.">
        <title>New Insights into the Diversity of the Genus Faecalibacterium.</title>
        <authorList>
            <person name="Benevides L."/>
            <person name="Burman S."/>
            <person name="Martin R."/>
            <person name="Robert V."/>
            <person name="Thomas M."/>
            <person name="Miquel S."/>
            <person name="Chain F."/>
            <person name="Sokol H."/>
            <person name="Bermudez-Humaran L.G."/>
            <person name="Morrison M."/>
            <person name="Langella P."/>
            <person name="Azevedo V.A."/>
            <person name="Chatel J.M."/>
            <person name="Soares S."/>
        </authorList>
    </citation>
    <scope>NUCLEOTIDE SEQUENCE [LARGE SCALE GENOMIC DNA]</scope>
    <source>
        <strain evidence="2">CNCM I-4541</strain>
    </source>
</reference>
<gene>
    <name evidence="1" type="ORF">CGS49_06025</name>
</gene>
<keyword evidence="1" id="KW-0378">Hydrolase</keyword>
<evidence type="ECO:0000313" key="1">
    <source>
        <dbReference type="EMBL" id="PDX61551.1"/>
    </source>
</evidence>
<name>A0ACC9D086_9FIRM</name>
<dbReference type="Proteomes" id="UP000220959">
    <property type="component" value="Unassembled WGS sequence"/>
</dbReference>